<protein>
    <submittedName>
        <fullName evidence="1">Uncharacterized protein</fullName>
    </submittedName>
</protein>
<reference evidence="1 2" key="1">
    <citation type="submission" date="2020-02" db="EMBL/GenBank/DDBJ databases">
        <authorList>
            <person name="Ferguson B K."/>
        </authorList>
    </citation>
    <scope>NUCLEOTIDE SEQUENCE [LARGE SCALE GENOMIC DNA]</scope>
</reference>
<name>A0A6H5HUV2_9HYME</name>
<gene>
    <name evidence="1" type="ORF">TBRA_LOCUS312</name>
</gene>
<dbReference type="EMBL" id="CADCXV010000069">
    <property type="protein sequence ID" value="CAB0028082.1"/>
    <property type="molecule type" value="Genomic_DNA"/>
</dbReference>
<organism evidence="1 2">
    <name type="scientific">Trichogramma brassicae</name>
    <dbReference type="NCBI Taxonomy" id="86971"/>
    <lineage>
        <taxon>Eukaryota</taxon>
        <taxon>Metazoa</taxon>
        <taxon>Ecdysozoa</taxon>
        <taxon>Arthropoda</taxon>
        <taxon>Hexapoda</taxon>
        <taxon>Insecta</taxon>
        <taxon>Pterygota</taxon>
        <taxon>Neoptera</taxon>
        <taxon>Endopterygota</taxon>
        <taxon>Hymenoptera</taxon>
        <taxon>Apocrita</taxon>
        <taxon>Proctotrupomorpha</taxon>
        <taxon>Chalcidoidea</taxon>
        <taxon>Trichogrammatidae</taxon>
        <taxon>Trichogramma</taxon>
    </lineage>
</organism>
<keyword evidence="2" id="KW-1185">Reference proteome</keyword>
<accession>A0A6H5HUV2</accession>
<evidence type="ECO:0000313" key="2">
    <source>
        <dbReference type="Proteomes" id="UP000479190"/>
    </source>
</evidence>
<sequence length="169" mass="19050">MRTQQRNRGHTRSITLRRDCTRRRGKYSRGTYKCWMPSMAARCNRSQLDPLARVSCCWLAQFTKSQITEAYNCSRVCSVSNYRAQHACSDRRARAAVSASMCLDTPTWLVVRHKCSGEQVTQVLNHIIQLFNMAIPPRLLTADAGVAYPMHGCTTCSRASGRSTTEVAN</sequence>
<evidence type="ECO:0000313" key="1">
    <source>
        <dbReference type="EMBL" id="CAB0028082.1"/>
    </source>
</evidence>
<proteinExistence type="predicted"/>
<dbReference type="Proteomes" id="UP000479190">
    <property type="component" value="Unassembled WGS sequence"/>
</dbReference>
<dbReference type="AlphaFoldDB" id="A0A6H5HUV2"/>